<feature type="domain" description="MacB-like periplasmic core" evidence="9">
    <location>
        <begin position="3"/>
        <end position="211"/>
    </location>
</feature>
<dbReference type="InterPro" id="IPR025857">
    <property type="entry name" value="MacB_PCD"/>
</dbReference>
<evidence type="ECO:0000256" key="5">
    <source>
        <dbReference type="ARBA" id="ARBA00022989"/>
    </source>
</evidence>
<dbReference type="InterPro" id="IPR003838">
    <property type="entry name" value="ABC3_permease_C"/>
</dbReference>
<dbReference type="Pfam" id="PF12704">
    <property type="entry name" value="MacB_PCD"/>
    <property type="match status" value="1"/>
</dbReference>
<dbReference type="GO" id="GO:0044874">
    <property type="term" value="P:lipoprotein localization to outer membrane"/>
    <property type="evidence" value="ECO:0007669"/>
    <property type="project" value="TreeGrafter"/>
</dbReference>
<evidence type="ECO:0000259" key="8">
    <source>
        <dbReference type="Pfam" id="PF02687"/>
    </source>
</evidence>
<evidence type="ECO:0000256" key="3">
    <source>
        <dbReference type="ARBA" id="ARBA00022475"/>
    </source>
</evidence>
<gene>
    <name evidence="10" type="ORF">PXH66_10875</name>
</gene>
<proteinExistence type="inferred from homology"/>
<protein>
    <submittedName>
        <fullName evidence="10">FtsX-like permease family protein</fullName>
    </submittedName>
</protein>
<dbReference type="KEGG" id="slom:PXH66_10875"/>
<dbReference type="PANTHER" id="PTHR30489">
    <property type="entry name" value="LIPOPROTEIN-RELEASING SYSTEM TRANSMEMBRANE PROTEIN LOLE"/>
    <property type="match status" value="1"/>
</dbReference>
<evidence type="ECO:0000256" key="7">
    <source>
        <dbReference type="SAM" id="Phobius"/>
    </source>
</evidence>
<dbReference type="GO" id="GO:0098797">
    <property type="term" value="C:plasma membrane protein complex"/>
    <property type="evidence" value="ECO:0007669"/>
    <property type="project" value="TreeGrafter"/>
</dbReference>
<dbReference type="Pfam" id="PF02687">
    <property type="entry name" value="FtsX"/>
    <property type="match status" value="1"/>
</dbReference>
<feature type="transmembrane region" description="Helical" evidence="7">
    <location>
        <begin position="309"/>
        <end position="336"/>
    </location>
</feature>
<dbReference type="PANTHER" id="PTHR30489:SF0">
    <property type="entry name" value="LIPOPROTEIN-RELEASING SYSTEM TRANSMEMBRANE PROTEIN LOLE"/>
    <property type="match status" value="1"/>
</dbReference>
<comment type="subcellular location">
    <subcellularLocation>
        <location evidence="1">Cell membrane</location>
        <topology evidence="1">Multi-pass membrane protein</topology>
    </subcellularLocation>
</comment>
<evidence type="ECO:0000256" key="2">
    <source>
        <dbReference type="ARBA" id="ARBA00005236"/>
    </source>
</evidence>
<dbReference type="InterPro" id="IPR051447">
    <property type="entry name" value="Lipoprotein-release_system"/>
</dbReference>
<keyword evidence="4 7" id="KW-0812">Transmembrane</keyword>
<reference evidence="10" key="1">
    <citation type="submission" date="2023-03" db="EMBL/GenBank/DDBJ databases">
        <title>Lomoglobus Profundus gen. nov., sp. nov., a novel member of the phylum Verrucomicrobia, isolated from deep-marine sediment of South China Sea.</title>
        <authorList>
            <person name="Ahmad T."/>
            <person name="Ishaq S.E."/>
            <person name="Wang F."/>
        </authorList>
    </citation>
    <scope>NUCLEOTIDE SEQUENCE</scope>
    <source>
        <strain evidence="10">LMO-M01</strain>
    </source>
</reference>
<name>A0AAF0CSN7_9BACT</name>
<organism evidence="10 11">
    <name type="scientific">Synoicihabitans lomoniglobus</name>
    <dbReference type="NCBI Taxonomy" id="2909285"/>
    <lineage>
        <taxon>Bacteria</taxon>
        <taxon>Pseudomonadati</taxon>
        <taxon>Verrucomicrobiota</taxon>
        <taxon>Opitutia</taxon>
        <taxon>Opitutales</taxon>
        <taxon>Opitutaceae</taxon>
        <taxon>Synoicihabitans</taxon>
    </lineage>
</organism>
<keyword evidence="5 7" id="KW-1133">Transmembrane helix</keyword>
<dbReference type="AlphaFoldDB" id="A0AAF0CSN7"/>
<feature type="domain" description="ABC3 transporter permease C-terminal" evidence="8">
    <location>
        <begin position="267"/>
        <end position="388"/>
    </location>
</feature>
<evidence type="ECO:0000313" key="11">
    <source>
        <dbReference type="Proteomes" id="UP001218638"/>
    </source>
</evidence>
<sequence length="397" mass="43287">MSLSCIVLGIGLFIITQATTSGFEKFFIRTILGTNGAIRIADKMQDTMGNMMAAGYDPGESSMVISNQENRKYIEGIEEPRLLINALKPFANVAAISQVVTGSVTAESSFKSEDAKVYGIELDDHIAVSDLENQIVDGDLGAYRVTPLGVIVGSQLARRLRLSPGDSLLLQTREQNRRYTVAAVFETGVADLDRERIYMHLGESRSLLKKTSGATFLQVGLIEPDRAPGDALLMSETLRYNAESWQHREKTWLDVFGALRISSAITVSVFTLIAGLAMFNTLAMIVMEKTKDIAILRSMGYTRDDVSQIFLWQALIVLMIGTVLGCLLGAGGTYAISHVPVRITGIFATDTFIVAWSIWHYVAAVITAIIMVMLASLVPAQRAARLEPGDVIRGTAQ</sequence>
<keyword evidence="6 7" id="KW-0472">Membrane</keyword>
<dbReference type="RefSeq" id="WP_330928072.1">
    <property type="nucleotide sequence ID" value="NZ_CP119075.1"/>
</dbReference>
<comment type="similarity">
    <text evidence="2">Belongs to the ABC-4 integral membrane protein family. LolC/E subfamily.</text>
</comment>
<evidence type="ECO:0000256" key="1">
    <source>
        <dbReference type="ARBA" id="ARBA00004651"/>
    </source>
</evidence>
<keyword evidence="11" id="KW-1185">Reference proteome</keyword>
<dbReference type="Proteomes" id="UP001218638">
    <property type="component" value="Chromosome"/>
</dbReference>
<evidence type="ECO:0000256" key="6">
    <source>
        <dbReference type="ARBA" id="ARBA00023136"/>
    </source>
</evidence>
<accession>A0AAF0CSN7</accession>
<feature type="transmembrane region" description="Helical" evidence="7">
    <location>
        <begin position="265"/>
        <end position="288"/>
    </location>
</feature>
<keyword evidence="3" id="KW-1003">Cell membrane</keyword>
<dbReference type="EMBL" id="CP119075">
    <property type="protein sequence ID" value="WED67352.1"/>
    <property type="molecule type" value="Genomic_DNA"/>
</dbReference>
<feature type="transmembrane region" description="Helical" evidence="7">
    <location>
        <begin position="356"/>
        <end position="378"/>
    </location>
</feature>
<evidence type="ECO:0000313" key="10">
    <source>
        <dbReference type="EMBL" id="WED67352.1"/>
    </source>
</evidence>
<evidence type="ECO:0000259" key="9">
    <source>
        <dbReference type="Pfam" id="PF12704"/>
    </source>
</evidence>
<evidence type="ECO:0000256" key="4">
    <source>
        <dbReference type="ARBA" id="ARBA00022692"/>
    </source>
</evidence>